<reference evidence="9" key="1">
    <citation type="journal article" date="2019" name="Int. J. Syst. Evol. Microbiol.">
        <title>The Global Catalogue of Microorganisms (GCM) 10K type strain sequencing project: providing services to taxonomists for standard genome sequencing and annotation.</title>
        <authorList>
            <consortium name="The Broad Institute Genomics Platform"/>
            <consortium name="The Broad Institute Genome Sequencing Center for Infectious Disease"/>
            <person name="Wu L."/>
            <person name="Ma J."/>
        </authorList>
    </citation>
    <scope>NUCLEOTIDE SEQUENCE [LARGE SCALE GENOMIC DNA]</scope>
    <source>
        <strain evidence="9">KACC 12633</strain>
    </source>
</reference>
<evidence type="ECO:0000256" key="6">
    <source>
        <dbReference type="ARBA" id="ARBA00023136"/>
    </source>
</evidence>
<feature type="transmembrane region" description="Helical" evidence="7">
    <location>
        <begin position="7"/>
        <end position="29"/>
    </location>
</feature>
<evidence type="ECO:0000256" key="4">
    <source>
        <dbReference type="ARBA" id="ARBA00022692"/>
    </source>
</evidence>
<comment type="subcellular location">
    <subcellularLocation>
        <location evidence="1">Cell membrane</location>
        <topology evidence="1">Multi-pass membrane protein</topology>
    </subcellularLocation>
</comment>
<dbReference type="NCBIfam" id="NF004905">
    <property type="entry name" value="PRK06265.1-5"/>
    <property type="match status" value="1"/>
</dbReference>
<feature type="transmembrane region" description="Helical" evidence="7">
    <location>
        <begin position="73"/>
        <end position="95"/>
    </location>
</feature>
<evidence type="ECO:0000256" key="3">
    <source>
        <dbReference type="ARBA" id="ARBA00022475"/>
    </source>
</evidence>
<dbReference type="PANTHER" id="PTHR34229">
    <property type="entry name" value="METAL TRANSPORT PROTEIN HI_1621-RELATED"/>
    <property type="match status" value="1"/>
</dbReference>
<proteinExistence type="predicted"/>
<gene>
    <name evidence="8" type="primary">cbiM</name>
    <name evidence="8" type="ORF">ACFPP9_02490</name>
</gene>
<dbReference type="NCBIfam" id="NF004903">
    <property type="entry name" value="PRK06265.1-3"/>
    <property type="match status" value="1"/>
</dbReference>
<comment type="caution">
    <text evidence="8">The sequence shown here is derived from an EMBL/GenBank/DDBJ whole genome shotgun (WGS) entry which is preliminary data.</text>
</comment>
<dbReference type="PANTHER" id="PTHR34229:SF1">
    <property type="entry name" value="METAL TRANSPORT PROTEIN HI_1621-RELATED"/>
    <property type="match status" value="1"/>
</dbReference>
<dbReference type="Proteomes" id="UP001596150">
    <property type="component" value="Unassembled WGS sequence"/>
</dbReference>
<evidence type="ECO:0000256" key="5">
    <source>
        <dbReference type="ARBA" id="ARBA00022989"/>
    </source>
</evidence>
<dbReference type="RefSeq" id="WP_266342653.1">
    <property type="nucleotide sequence ID" value="NZ_JAPKNH010000002.1"/>
</dbReference>
<dbReference type="Gene3D" id="1.10.1760.20">
    <property type="match status" value="1"/>
</dbReference>
<keyword evidence="4 7" id="KW-0812">Transmembrane</keyword>
<feature type="transmembrane region" description="Helical" evidence="7">
    <location>
        <begin position="172"/>
        <end position="191"/>
    </location>
</feature>
<keyword evidence="3" id="KW-1003">Cell membrane</keyword>
<organism evidence="8 9">
    <name type="scientific">Kaistia terrae</name>
    <dbReference type="NCBI Taxonomy" id="537017"/>
    <lineage>
        <taxon>Bacteria</taxon>
        <taxon>Pseudomonadati</taxon>
        <taxon>Pseudomonadota</taxon>
        <taxon>Alphaproteobacteria</taxon>
        <taxon>Hyphomicrobiales</taxon>
        <taxon>Kaistiaceae</taxon>
        <taxon>Kaistia</taxon>
    </lineage>
</organism>
<feature type="transmembrane region" description="Helical" evidence="7">
    <location>
        <begin position="101"/>
        <end position="124"/>
    </location>
</feature>
<dbReference type="Pfam" id="PF01891">
    <property type="entry name" value="CbiM"/>
    <property type="match status" value="1"/>
</dbReference>
<keyword evidence="2" id="KW-0813">Transport</keyword>
<protein>
    <submittedName>
        <fullName evidence="8">Cobalt transporter CbiM</fullName>
    </submittedName>
</protein>
<keyword evidence="6 7" id="KW-0472">Membrane</keyword>
<evidence type="ECO:0000313" key="8">
    <source>
        <dbReference type="EMBL" id="MFC5514624.1"/>
    </source>
</evidence>
<feature type="transmembrane region" description="Helical" evidence="7">
    <location>
        <begin position="41"/>
        <end position="66"/>
    </location>
</feature>
<keyword evidence="5 7" id="KW-1133">Transmembrane helix</keyword>
<evidence type="ECO:0000256" key="1">
    <source>
        <dbReference type="ARBA" id="ARBA00004651"/>
    </source>
</evidence>
<evidence type="ECO:0000256" key="2">
    <source>
        <dbReference type="ARBA" id="ARBA00022448"/>
    </source>
</evidence>
<sequence length="212" mass="21498">MAHIPDGVLSVPVLVGGGVVTAAALAYALKKLDEDRLPRVAVLAALFFVASLISVAVGPTSVHLLLSGLMGLIIGWSAVPAVFVGLVLQAVFFGFGGVTTLGVNTMNIALPGVLWAMLFAPLLANANPRRAAMVGATVAALSVASTAVMVALSLTLSDASYTLSARIVLLSYGPLLVGEAILTGFACAFLARVSPDIFLAPAMRRGGKLAAS</sequence>
<dbReference type="InterPro" id="IPR002751">
    <property type="entry name" value="CbiM/NikMN"/>
</dbReference>
<evidence type="ECO:0000313" key="9">
    <source>
        <dbReference type="Proteomes" id="UP001596150"/>
    </source>
</evidence>
<feature type="transmembrane region" description="Helical" evidence="7">
    <location>
        <begin position="131"/>
        <end position="152"/>
    </location>
</feature>
<evidence type="ECO:0000256" key="7">
    <source>
        <dbReference type="SAM" id="Phobius"/>
    </source>
</evidence>
<dbReference type="EMBL" id="JBHSML010000002">
    <property type="protein sequence ID" value="MFC5514624.1"/>
    <property type="molecule type" value="Genomic_DNA"/>
</dbReference>
<name>A0ABW0PRE2_9HYPH</name>
<keyword evidence="9" id="KW-1185">Reference proteome</keyword>
<accession>A0ABW0PRE2</accession>